<name>A0A914QEI5_9BILA</name>
<accession>A0A914QEI5</accession>
<dbReference type="Proteomes" id="UP000887578">
    <property type="component" value="Unplaced"/>
</dbReference>
<proteinExistence type="predicted"/>
<organism evidence="1 2">
    <name type="scientific">Panagrolaimus davidi</name>
    <dbReference type="NCBI Taxonomy" id="227884"/>
    <lineage>
        <taxon>Eukaryota</taxon>
        <taxon>Metazoa</taxon>
        <taxon>Ecdysozoa</taxon>
        <taxon>Nematoda</taxon>
        <taxon>Chromadorea</taxon>
        <taxon>Rhabditida</taxon>
        <taxon>Tylenchina</taxon>
        <taxon>Panagrolaimomorpha</taxon>
        <taxon>Panagrolaimoidea</taxon>
        <taxon>Panagrolaimidae</taxon>
        <taxon>Panagrolaimus</taxon>
    </lineage>
</organism>
<protein>
    <submittedName>
        <fullName evidence="2">Uncharacterized protein</fullName>
    </submittedName>
</protein>
<sequence length="83" mass="9466">MNRFQALLPSLHQASRNSLRLYATQTAQEIAEIKGLAYNEVERKTGLYKPEHTLEEQVNYMKSQGMSCMAECLSQCLQRPSNS</sequence>
<dbReference type="AlphaFoldDB" id="A0A914QEI5"/>
<evidence type="ECO:0000313" key="1">
    <source>
        <dbReference type="Proteomes" id="UP000887578"/>
    </source>
</evidence>
<keyword evidence="1" id="KW-1185">Reference proteome</keyword>
<evidence type="ECO:0000313" key="2">
    <source>
        <dbReference type="WBParaSite" id="PDA_v2.g29742.t1"/>
    </source>
</evidence>
<dbReference type="WBParaSite" id="PDA_v2.g29742.t1">
    <property type="protein sequence ID" value="PDA_v2.g29742.t1"/>
    <property type="gene ID" value="PDA_v2.g29742"/>
</dbReference>
<reference evidence="2" key="1">
    <citation type="submission" date="2022-11" db="UniProtKB">
        <authorList>
            <consortium name="WormBaseParasite"/>
        </authorList>
    </citation>
    <scope>IDENTIFICATION</scope>
</reference>